<gene>
    <name evidence="12" type="ORF">LNKW23_00600</name>
</gene>
<feature type="transmembrane region" description="Helical" evidence="10">
    <location>
        <begin position="70"/>
        <end position="89"/>
    </location>
</feature>
<feature type="transmembrane region" description="Helical" evidence="10">
    <location>
        <begin position="170"/>
        <end position="191"/>
    </location>
</feature>
<evidence type="ECO:0000256" key="9">
    <source>
        <dbReference type="ARBA" id="ARBA00023201"/>
    </source>
</evidence>
<protein>
    <submittedName>
        <fullName evidence="12">Cation:proton antiporter</fullName>
    </submittedName>
</protein>
<dbReference type="RefSeq" id="WP_285669475.1">
    <property type="nucleotide sequence ID" value="NZ_BSYI01000001.1"/>
</dbReference>
<evidence type="ECO:0000256" key="10">
    <source>
        <dbReference type="SAM" id="Phobius"/>
    </source>
</evidence>
<keyword evidence="5 10" id="KW-1133">Transmembrane helix</keyword>
<comment type="subcellular location">
    <subcellularLocation>
        <location evidence="1">Cell membrane</location>
        <topology evidence="1">Multi-pass membrane protein</topology>
    </subcellularLocation>
</comment>
<name>A0ABQ6LI37_9RHOB</name>
<dbReference type="InterPro" id="IPR018422">
    <property type="entry name" value="Cation/H_exchanger_CPA1"/>
</dbReference>
<keyword evidence="2" id="KW-0813">Transport</keyword>
<organism evidence="12 13">
    <name type="scientific">Paralimibaculum aggregatum</name>
    <dbReference type="NCBI Taxonomy" id="3036245"/>
    <lineage>
        <taxon>Bacteria</taxon>
        <taxon>Pseudomonadati</taxon>
        <taxon>Pseudomonadota</taxon>
        <taxon>Alphaproteobacteria</taxon>
        <taxon>Rhodobacterales</taxon>
        <taxon>Paracoccaceae</taxon>
        <taxon>Paralimibaculum</taxon>
    </lineage>
</organism>
<comment type="caution">
    <text evidence="12">The sequence shown here is derived from an EMBL/GenBank/DDBJ whole genome shotgun (WGS) entry which is preliminary data.</text>
</comment>
<evidence type="ECO:0000256" key="1">
    <source>
        <dbReference type="ARBA" id="ARBA00004651"/>
    </source>
</evidence>
<feature type="transmembrane region" description="Helical" evidence="10">
    <location>
        <begin position="392"/>
        <end position="416"/>
    </location>
</feature>
<feature type="transmembrane region" description="Helical" evidence="10">
    <location>
        <begin position="128"/>
        <end position="149"/>
    </location>
</feature>
<feature type="transmembrane region" description="Helical" evidence="10">
    <location>
        <begin position="203"/>
        <end position="226"/>
    </location>
</feature>
<keyword evidence="6" id="KW-0915">Sodium</keyword>
<keyword evidence="8 10" id="KW-0472">Membrane</keyword>
<dbReference type="InterPro" id="IPR006153">
    <property type="entry name" value="Cation/H_exchanger_TM"/>
</dbReference>
<dbReference type="EMBL" id="BSYI01000001">
    <property type="protein sequence ID" value="GMG80848.1"/>
    <property type="molecule type" value="Genomic_DNA"/>
</dbReference>
<dbReference type="Pfam" id="PF00999">
    <property type="entry name" value="Na_H_Exchanger"/>
    <property type="match status" value="1"/>
</dbReference>
<dbReference type="Gene3D" id="2.60.120.10">
    <property type="entry name" value="Jelly Rolls"/>
    <property type="match status" value="1"/>
</dbReference>
<dbReference type="Gene3D" id="6.10.140.1330">
    <property type="match status" value="1"/>
</dbReference>
<keyword evidence="3" id="KW-1003">Cell membrane</keyword>
<keyword evidence="9" id="KW-0739">Sodium transport</keyword>
<proteinExistence type="predicted"/>
<dbReference type="InterPro" id="IPR000595">
    <property type="entry name" value="cNMP-bd_dom"/>
</dbReference>
<evidence type="ECO:0000256" key="4">
    <source>
        <dbReference type="ARBA" id="ARBA00022692"/>
    </source>
</evidence>
<feature type="transmembrane region" description="Helical" evidence="10">
    <location>
        <begin position="289"/>
        <end position="308"/>
    </location>
</feature>
<dbReference type="CDD" id="cd00038">
    <property type="entry name" value="CAP_ED"/>
    <property type="match status" value="1"/>
</dbReference>
<dbReference type="SMART" id="SM00100">
    <property type="entry name" value="cNMP"/>
    <property type="match status" value="1"/>
</dbReference>
<evidence type="ECO:0000259" key="11">
    <source>
        <dbReference type="PROSITE" id="PS50042"/>
    </source>
</evidence>
<evidence type="ECO:0000256" key="3">
    <source>
        <dbReference type="ARBA" id="ARBA00022475"/>
    </source>
</evidence>
<dbReference type="PANTHER" id="PTHR10110">
    <property type="entry name" value="SODIUM/HYDROGEN EXCHANGER"/>
    <property type="match status" value="1"/>
</dbReference>
<dbReference type="PANTHER" id="PTHR10110:SF86">
    <property type="entry name" value="SODIUM_HYDROGEN EXCHANGER 7"/>
    <property type="match status" value="1"/>
</dbReference>
<feature type="transmembrane region" description="Helical" evidence="10">
    <location>
        <begin position="256"/>
        <end position="277"/>
    </location>
</feature>
<keyword evidence="13" id="KW-1185">Reference proteome</keyword>
<dbReference type="PROSITE" id="PS50042">
    <property type="entry name" value="CNMP_BINDING_3"/>
    <property type="match status" value="1"/>
</dbReference>
<keyword evidence="4 10" id="KW-0812">Transmembrane</keyword>
<dbReference type="Proteomes" id="UP001239909">
    <property type="component" value="Unassembled WGS sequence"/>
</dbReference>
<keyword evidence="7" id="KW-0406">Ion transport</keyword>
<evidence type="ECO:0000256" key="5">
    <source>
        <dbReference type="ARBA" id="ARBA00022989"/>
    </source>
</evidence>
<feature type="domain" description="Cyclic nucleotide-binding" evidence="11">
    <location>
        <begin position="708"/>
        <end position="822"/>
    </location>
</feature>
<dbReference type="InterPro" id="IPR014710">
    <property type="entry name" value="RmlC-like_jellyroll"/>
</dbReference>
<feature type="transmembrane region" description="Helical" evidence="10">
    <location>
        <begin position="6"/>
        <end position="24"/>
    </location>
</feature>
<accession>A0ABQ6LI37</accession>
<evidence type="ECO:0000313" key="13">
    <source>
        <dbReference type="Proteomes" id="UP001239909"/>
    </source>
</evidence>
<dbReference type="SUPFAM" id="SSF51206">
    <property type="entry name" value="cAMP-binding domain-like"/>
    <property type="match status" value="1"/>
</dbReference>
<feature type="transmembrane region" description="Helical" evidence="10">
    <location>
        <begin position="101"/>
        <end position="122"/>
    </location>
</feature>
<evidence type="ECO:0000256" key="8">
    <source>
        <dbReference type="ARBA" id="ARBA00023136"/>
    </source>
</evidence>
<dbReference type="InterPro" id="IPR018490">
    <property type="entry name" value="cNMP-bd_dom_sf"/>
</dbReference>
<evidence type="ECO:0000256" key="7">
    <source>
        <dbReference type="ARBA" id="ARBA00023065"/>
    </source>
</evidence>
<dbReference type="Pfam" id="PF00027">
    <property type="entry name" value="cNMP_binding"/>
    <property type="match status" value="1"/>
</dbReference>
<evidence type="ECO:0000313" key="12">
    <source>
        <dbReference type="EMBL" id="GMG80848.1"/>
    </source>
</evidence>
<evidence type="ECO:0000256" key="2">
    <source>
        <dbReference type="ARBA" id="ARBA00022448"/>
    </source>
</evidence>
<reference evidence="12 13" key="1">
    <citation type="submission" date="2023-04" db="EMBL/GenBank/DDBJ databases">
        <title>Marinoamorphus aggregata gen. nov., sp. Nov., isolate from tissue of brittle star Ophioplocus japonicus.</title>
        <authorList>
            <person name="Kawano K."/>
            <person name="Sawayama S."/>
            <person name="Nakagawa S."/>
        </authorList>
    </citation>
    <scope>NUCLEOTIDE SEQUENCE [LARGE SCALE GENOMIC DNA]</scope>
    <source>
        <strain evidence="12 13">NKW23</strain>
    </source>
</reference>
<feature type="transmembrane region" description="Helical" evidence="10">
    <location>
        <begin position="320"/>
        <end position="346"/>
    </location>
</feature>
<evidence type="ECO:0000256" key="6">
    <source>
        <dbReference type="ARBA" id="ARBA00023053"/>
    </source>
</evidence>
<feature type="transmembrane region" description="Helical" evidence="10">
    <location>
        <begin position="358"/>
        <end position="380"/>
    </location>
</feature>
<sequence>MDIVVITTVIASLFLVIGAAEPLAARLRLPYSVILAVLGVLIGAGAIFFLRTDLTDALNPVAEAILGLPIRSNVFLYVFLPTLLFQATLGMNLRRMLDDWVPILVLAVVAVVVATLSVGYALSWASTLPITACLLIGAIVSTTDPSAVVSIFRSISAPRRLARIIEGESLLNDAAAIALFGLFMGFAMLGVPDPALGEALARFPILIVGGAFTGWLAARFAVWIMALFRRHELAQLSISVALPYLAYIGAEQRVGASGVIAVVAAGLTLNLIAPGRLPPQALINLRELWEVLAHWAGALIFILAALLIPRLLEEVRLGDFVLIGVVILAAIAARAVILFGLLPFLTRLRVSPAVERPFRMAILWGGLRGAVTLALALAVTESVRVPDETKRLVGILATGFTLFTLIVQGTTLRAMIGWLGLDRLSPIDEALSRQVVAVALQTVREDVARTTENYELSHDIVRSEAKRFGERLEAAVKASEESADILDRDRVTLGLIALARHERDTILARMRERTISARMAEQVLSDADRLIESARSGGRSGYQRAARRSVAYGWTFRAAIRLTNRLGLSRPLASMTADRFELLLSQRLILRDLGAFIDGRIRRIHGRRVADLLHELLTRRIEAVETALEGLRLQYPGYAEELERRFIRRTALRLEEREYAAMRGDGLMSAEVYTALMQDLDARRANAEERPRLDLALQRAELIRQSPLFADLGEAALKRLGRALRARYVDAGEVIIHKDSPPRSVFFIASGAVELESAGQTWRLGRGEMVGQMAILTRKVPRAEVRAIAPSTLLVLDEARFRRLLSRSAALQEAVRASAEKRGISPESLFSDEDEPAAARRFTAERVERRGIRPPVRGVIGARSGPPWPWG</sequence>
<feature type="transmembrane region" description="Helical" evidence="10">
    <location>
        <begin position="31"/>
        <end position="50"/>
    </location>
</feature>